<comment type="catalytic activity">
    <reaction evidence="9 10">
        <text>beta-D-fructose 6-phosphate + diphosphate = beta-D-fructose 1,6-bisphosphate + phosphate + H(+)</text>
        <dbReference type="Rhea" id="RHEA:13613"/>
        <dbReference type="ChEBI" id="CHEBI:15378"/>
        <dbReference type="ChEBI" id="CHEBI:32966"/>
        <dbReference type="ChEBI" id="CHEBI:33019"/>
        <dbReference type="ChEBI" id="CHEBI:43474"/>
        <dbReference type="ChEBI" id="CHEBI:57634"/>
        <dbReference type="EC" id="2.7.1.90"/>
    </reaction>
</comment>
<dbReference type="GO" id="GO:0003872">
    <property type="term" value="F:6-phosphofructokinase activity"/>
    <property type="evidence" value="ECO:0007669"/>
    <property type="project" value="UniProtKB-UniRule"/>
</dbReference>
<feature type="binding site" description="in other chain" evidence="10">
    <location>
        <position position="308"/>
    </location>
    <ligand>
        <name>substrate</name>
        <note>ligand shared between dimeric partners</note>
    </ligand>
</feature>
<organism evidence="12 13">
    <name type="scientific">Candidatus Protochlamydia naegleriophila</name>
    <dbReference type="NCBI Taxonomy" id="389348"/>
    <lineage>
        <taxon>Bacteria</taxon>
        <taxon>Pseudomonadati</taxon>
        <taxon>Chlamydiota</taxon>
        <taxon>Chlamydiia</taxon>
        <taxon>Parachlamydiales</taxon>
        <taxon>Parachlamydiaceae</taxon>
        <taxon>Candidatus Protochlamydia</taxon>
    </lineage>
</organism>
<evidence type="ECO:0000256" key="3">
    <source>
        <dbReference type="ARBA" id="ARBA00022490"/>
    </source>
</evidence>
<dbReference type="Gene3D" id="1.10.10.480">
    <property type="entry name" value="Phosphofructokinase, domain 3"/>
    <property type="match status" value="1"/>
</dbReference>
<feature type="binding site" evidence="10">
    <location>
        <position position="172"/>
    </location>
    <ligand>
        <name>Mg(2+)</name>
        <dbReference type="ChEBI" id="CHEBI:18420"/>
        <note>catalytic</note>
    </ligand>
</feature>
<evidence type="ECO:0000313" key="12">
    <source>
        <dbReference type="EMBL" id="CUI16852.1"/>
    </source>
</evidence>
<feature type="active site" description="Proton acceptor" evidence="10">
    <location>
        <position position="202"/>
    </location>
</feature>
<comment type="subunit">
    <text evidence="10">Homodimer.</text>
</comment>
<keyword evidence="4 10" id="KW-0808">Transferase</keyword>
<dbReference type="EMBL" id="LN879502">
    <property type="protein sequence ID" value="CUI16852.1"/>
    <property type="molecule type" value="Genomic_DNA"/>
</dbReference>
<protein>
    <recommendedName>
        <fullName evidence="10">Pyrophosphate--fructose 6-phosphate 1-phosphotransferase</fullName>
        <ecNumber evidence="10">2.7.1.90</ecNumber>
    </recommendedName>
    <alternativeName>
        <fullName evidence="10">6-phosphofructokinase, pyrophosphate dependent</fullName>
    </alternativeName>
    <alternativeName>
        <fullName evidence="10">PPi-dependent phosphofructokinase</fullName>
        <shortName evidence="10">PPi-PFK</shortName>
    </alternativeName>
    <alternativeName>
        <fullName evidence="10">Pyrophosphate-dependent 6-phosphofructose-1-kinase</fullName>
    </alternativeName>
</protein>
<comment type="subcellular location">
    <subcellularLocation>
        <location evidence="10">Cytoplasm</location>
    </subcellularLocation>
</comment>
<dbReference type="InterPro" id="IPR035966">
    <property type="entry name" value="PKF_sf"/>
</dbReference>
<proteinExistence type="inferred from homology"/>
<feature type="binding site" evidence="10">
    <location>
        <begin position="239"/>
        <end position="240"/>
    </location>
    <ligand>
        <name>substrate</name>
        <note>ligand shared between dimeric partners</note>
    </ligand>
</feature>
<keyword evidence="8 10" id="KW-0324">Glycolysis</keyword>
<evidence type="ECO:0000256" key="4">
    <source>
        <dbReference type="ARBA" id="ARBA00022679"/>
    </source>
</evidence>
<comment type="activity regulation">
    <text evidence="10">Non-allosteric.</text>
</comment>
<feature type="binding site" description="in other chain" evidence="10">
    <location>
        <begin position="425"/>
        <end position="428"/>
    </location>
    <ligand>
        <name>substrate</name>
        <note>ligand shared between dimeric partners</note>
    </ligand>
</feature>
<dbReference type="UniPathway" id="UPA00109">
    <property type="reaction ID" value="UER00182"/>
</dbReference>
<dbReference type="AlphaFoldDB" id="A0A0U5JDK0"/>
<evidence type="ECO:0000256" key="5">
    <source>
        <dbReference type="ARBA" id="ARBA00022723"/>
    </source>
</evidence>
<feature type="binding site" description="in other chain" evidence="10">
    <location>
        <begin position="247"/>
        <end position="249"/>
    </location>
    <ligand>
        <name>substrate</name>
        <note>ligand shared between dimeric partners</note>
    </ligand>
</feature>
<comment type="caution">
    <text evidence="10">Lacks conserved residue(s) required for the propagation of feature annotation.</text>
</comment>
<evidence type="ECO:0000256" key="9">
    <source>
        <dbReference type="ARBA" id="ARBA00048072"/>
    </source>
</evidence>
<dbReference type="Gene3D" id="3.40.50.460">
    <property type="entry name" value="Phosphofructokinase domain"/>
    <property type="match status" value="1"/>
</dbReference>
<reference evidence="13" key="1">
    <citation type="submission" date="2015-09" db="EMBL/GenBank/DDBJ databases">
        <authorList>
            <person name="Bertelli C."/>
        </authorList>
    </citation>
    <scope>NUCLEOTIDE SEQUENCE [LARGE SCALE GENOMIC DNA]</scope>
    <source>
        <strain evidence="13">KNic</strain>
    </source>
</reference>
<dbReference type="HAMAP" id="MF_01980">
    <property type="entry name" value="Phosphofructokinase_II_Long"/>
    <property type="match status" value="1"/>
</dbReference>
<keyword evidence="3 10" id="KW-0963">Cytoplasm</keyword>
<comment type="function">
    <text evidence="2 10">Catalyzes the phosphorylation of D-fructose 6-phosphate, the first committing step of glycolysis. Uses inorganic phosphate (PPi) as phosphoryl donor instead of ATP like common ATP-dependent phosphofructokinases (ATP-PFKs), which renders the reaction reversible, and can thus function both in glycolysis and gluconeogenesis. Consistently, PPi-PFK can replace the enzymes of both the forward (ATP-PFK) and reverse (fructose-bisphosphatase (FBPase)) reactions.</text>
</comment>
<evidence type="ECO:0000313" key="13">
    <source>
        <dbReference type="Proteomes" id="UP000069902"/>
    </source>
</evidence>
<dbReference type="GO" id="GO:0046872">
    <property type="term" value="F:metal ion binding"/>
    <property type="evidence" value="ECO:0007669"/>
    <property type="project" value="UniProtKB-KW"/>
</dbReference>
<evidence type="ECO:0000256" key="2">
    <source>
        <dbReference type="ARBA" id="ARBA00003138"/>
    </source>
</evidence>
<dbReference type="SUPFAM" id="SSF53784">
    <property type="entry name" value="Phosphofructokinase"/>
    <property type="match status" value="1"/>
</dbReference>
<dbReference type="KEGG" id="pnl:PNK_1235"/>
<name>A0A0U5JDK0_9BACT</name>
<keyword evidence="6 10" id="KW-0418">Kinase</keyword>
<dbReference type="GO" id="GO:0009749">
    <property type="term" value="P:response to glucose"/>
    <property type="evidence" value="ECO:0007669"/>
    <property type="project" value="TreeGrafter"/>
</dbReference>
<comment type="pathway">
    <text evidence="10">Carbohydrate degradation; glycolysis; D-glyceraldehyde 3-phosphate and glycerone phosphate from D-glucose: step 3/4.</text>
</comment>
<gene>
    <name evidence="12" type="primary">pfkA</name>
    <name evidence="10" type="synonym">pfp</name>
    <name evidence="12" type="ORF">PNK_1235</name>
</gene>
<dbReference type="PRINTS" id="PR00476">
    <property type="entry name" value="PHFRCTKINASE"/>
</dbReference>
<dbReference type="EC" id="2.7.1.90" evidence="10"/>
<dbReference type="Pfam" id="PF00365">
    <property type="entry name" value="PFK"/>
    <property type="match status" value="1"/>
</dbReference>
<dbReference type="GO" id="GO:0005829">
    <property type="term" value="C:cytosol"/>
    <property type="evidence" value="ECO:0007669"/>
    <property type="project" value="TreeGrafter"/>
</dbReference>
<dbReference type="GO" id="GO:0005524">
    <property type="term" value="F:ATP binding"/>
    <property type="evidence" value="ECO:0007669"/>
    <property type="project" value="InterPro"/>
</dbReference>
<dbReference type="InterPro" id="IPR011183">
    <property type="entry name" value="PfpB_PPi_PFK"/>
</dbReference>
<dbReference type="NCBIfam" id="NF005482">
    <property type="entry name" value="PRK07085.1"/>
    <property type="match status" value="1"/>
</dbReference>
<accession>A0A0U5JDK0</accession>
<evidence type="ECO:0000256" key="7">
    <source>
        <dbReference type="ARBA" id="ARBA00022842"/>
    </source>
</evidence>
<evidence type="ECO:0000256" key="10">
    <source>
        <dbReference type="HAMAP-Rule" id="MF_01980"/>
    </source>
</evidence>
<comment type="cofactor">
    <cofactor evidence="1 10">
        <name>Mg(2+)</name>
        <dbReference type="ChEBI" id="CHEBI:18420"/>
    </cofactor>
</comment>
<dbReference type="NCBIfam" id="TIGR02477">
    <property type="entry name" value="PFKA_PPi"/>
    <property type="match status" value="1"/>
</dbReference>
<evidence type="ECO:0000259" key="11">
    <source>
        <dbReference type="Pfam" id="PF00365"/>
    </source>
</evidence>
<dbReference type="STRING" id="389348.PNK_1235"/>
<dbReference type="InterPro" id="IPR022953">
    <property type="entry name" value="ATP_PFK"/>
</dbReference>
<sequence length="556" mass="61531">MASLSPLQRYRLGYEPKLPPILESPSCLVPHPQEGLEAINQDLRQQFPFTADQPVLTFQKGEQQPLRPLKVGVVLSGGQAPGGHNVIAGLFDALKKIHSNSSLIGFCNGPNGIVKNQSIEITEDLLALYRNQGGFDLIGSGRTKIETPEQFEAAEKTVTRLSLDGLVVIGGDDSNTNAAVLAEYFKQSGVKTHVVGVPKTIDGDLKNDYIEVSFGFDTACKIYSEIIGNILKDALSAKKYYHFIKLMGRSASHIALECALQTHPNLTLISEEVADKQLSLKQIVGQIVAMICSRADNGCHYGVILVPEGMIECIPEVKRLIQELNHLLAPVLPHARQLEQLEEHASQLAYLQKYLSESSIQCLLTLPGSIQRQLLLDRDPHGNVQVSKIETERLLIELVDQELRHLKLQGRYKGTFNPQPQFCGYEGRSGLPSNFDCQYCYALGHVAALLLKAGVTGYMSCVKNLTQPVSEWEALGVPIYRMLCREMREGKQKTVIQKALVDLEAAPFQFFAQKREGWVGEDDYRCPGPIQFEGAIDITDCCPLSLSLEKSMARIY</sequence>
<dbReference type="PANTHER" id="PTHR43650">
    <property type="entry name" value="PYROPHOSPHATE--FRUCTOSE 6-PHOSPHATE 1-PHOSPHOTRANSFERASE"/>
    <property type="match status" value="1"/>
</dbReference>
<evidence type="ECO:0000256" key="8">
    <source>
        <dbReference type="ARBA" id="ARBA00023152"/>
    </source>
</evidence>
<dbReference type="InParanoid" id="A0A0U5JDK0"/>
<dbReference type="Proteomes" id="UP000069902">
    <property type="component" value="Chromosome cPNK"/>
</dbReference>
<dbReference type="PANTHER" id="PTHR43650:SF1">
    <property type="entry name" value="PYROPHOSPHATE--FRUCTOSE 6-PHOSPHATE 1-PHOSPHOTRANSFERASE SUBUNIT BETA 2"/>
    <property type="match status" value="1"/>
</dbReference>
<feature type="binding site" description="in other chain" evidence="10">
    <location>
        <begin position="200"/>
        <end position="202"/>
    </location>
    <ligand>
        <name>substrate</name>
        <note>ligand shared between dimeric partners</note>
    </ligand>
</feature>
<keyword evidence="7 10" id="KW-0460">Magnesium</keyword>
<feature type="binding site" evidence="10">
    <location>
        <position position="78"/>
    </location>
    <ligand>
        <name>diphosphate</name>
        <dbReference type="ChEBI" id="CHEBI:33019"/>
    </ligand>
</feature>
<dbReference type="PIRSF" id="PIRSF005677">
    <property type="entry name" value="PPi_PFK_PfpB"/>
    <property type="match status" value="1"/>
</dbReference>
<dbReference type="RefSeq" id="WP_059060969.1">
    <property type="nucleotide sequence ID" value="NZ_LN879502.1"/>
</dbReference>
<feature type="site" description="Important for catalytic activity; stabilizes the transition state when the phosphoryl donor is PPi" evidence="10">
    <location>
        <position position="199"/>
    </location>
</feature>
<keyword evidence="5 10" id="KW-0479">Metal-binding</keyword>
<feature type="domain" description="Phosphofructokinase" evidence="11">
    <location>
        <begin position="70"/>
        <end position="371"/>
    </location>
</feature>
<evidence type="ECO:0000256" key="6">
    <source>
        <dbReference type="ARBA" id="ARBA00022777"/>
    </source>
</evidence>
<keyword evidence="13" id="KW-1185">Reference proteome</keyword>
<dbReference type="InterPro" id="IPR000023">
    <property type="entry name" value="Phosphofructokinase_dom"/>
</dbReference>
<dbReference type="GO" id="GO:0006002">
    <property type="term" value="P:fructose 6-phosphate metabolic process"/>
    <property type="evidence" value="ECO:0007669"/>
    <property type="project" value="InterPro"/>
</dbReference>
<dbReference type="Gene3D" id="3.40.50.450">
    <property type="match status" value="1"/>
</dbReference>
<comment type="similarity">
    <text evidence="10">Belongs to the phosphofructokinase type A (PFKA) family. PPi-dependent PFK group II subfamily. Clade 'Long' sub-subfamily.</text>
</comment>
<dbReference type="GO" id="GO:0047334">
    <property type="term" value="F:diphosphate-fructose-6-phosphate 1-phosphotransferase activity"/>
    <property type="evidence" value="ECO:0007669"/>
    <property type="project" value="UniProtKB-EC"/>
</dbReference>
<feature type="site" description="Important for catalytic activity and substrate specificity; stabilizes the transition state when the phosphoryl donor is PPi; prevents ATP from binding by mimicking the alpha-phosphate group of ATP" evidence="10">
    <location>
        <position position="173"/>
    </location>
</feature>
<evidence type="ECO:0000256" key="1">
    <source>
        <dbReference type="ARBA" id="ARBA00001946"/>
    </source>
</evidence>
<dbReference type="PATRIC" id="fig|389348.3.peg.1369"/>